<evidence type="ECO:0000256" key="9">
    <source>
        <dbReference type="ARBA" id="ARBA00047380"/>
    </source>
</evidence>
<dbReference type="InterPro" id="IPR018027">
    <property type="entry name" value="Asn/Gln_amidotransferase"/>
</dbReference>
<dbReference type="PROSITE" id="PS01234">
    <property type="entry name" value="GATB"/>
    <property type="match status" value="1"/>
</dbReference>
<dbReference type="GO" id="GO:0016740">
    <property type="term" value="F:transferase activity"/>
    <property type="evidence" value="ECO:0007669"/>
    <property type="project" value="UniProtKB-KW"/>
</dbReference>
<sequence>METKIGLEIHCQLTGAKSKLFCRCSSDYRGKAPNANTCPTCSGLPGTLPLLNQKAVEFAGMISLALGCKIPDEIAFYRKNYFYPDMPKNFQLTQYNAYGITSIGVEGRLGYGDGKSARIRRVQLEEDPGRLVYEGGSMETSVYALIDYNRAGVPLVEIVTEPDFTDPKDVRMFLDKITSIIEHLGVCDTKLEGSVRCDANVSVGGGNRVEIKNVSSFADVEKAVRYEITRQRTMASRDIEVRSETRHWDDARKVTKESRTKEEEQDYRYFPEPDVPAVVLGSEFISSIRQSMPELPDTRKDRFVSKYGISSHVAQVLIDNKELADFFESAIKIYSSPKEIANWLVTDLMSFVDERQKEEQQRRSLFAGLKIGPEHIADLAKLVDQGTINRATAKQILAQVVRTGEMPSHVAKKTQAAKIDDVGALAQAIESVFKSEQAAVQDAKRNPNAANFLLGKVMQATKGRADPKAALEMIQKKLREG</sequence>
<dbReference type="STRING" id="1237085.Ngar_c02700"/>
<dbReference type="InterPro" id="IPR023168">
    <property type="entry name" value="GatB_Yqey_C_2"/>
</dbReference>
<dbReference type="HAMAP" id="MF_00121">
    <property type="entry name" value="GatB"/>
    <property type="match status" value="1"/>
</dbReference>
<keyword evidence="6 11" id="KW-0067">ATP-binding</keyword>
<dbReference type="RefSeq" id="WP_015017791.1">
    <property type="nucleotide sequence ID" value="NC_018719.1"/>
</dbReference>
<comment type="catalytic activity">
    <reaction evidence="10 11">
        <text>L-glutamyl-tRNA(Gln) + L-glutamine + ATP + H2O = L-glutaminyl-tRNA(Gln) + L-glutamate + ADP + phosphate + H(+)</text>
        <dbReference type="Rhea" id="RHEA:17521"/>
        <dbReference type="Rhea" id="RHEA-COMP:9681"/>
        <dbReference type="Rhea" id="RHEA-COMP:9684"/>
        <dbReference type="ChEBI" id="CHEBI:15377"/>
        <dbReference type="ChEBI" id="CHEBI:15378"/>
        <dbReference type="ChEBI" id="CHEBI:29985"/>
        <dbReference type="ChEBI" id="CHEBI:30616"/>
        <dbReference type="ChEBI" id="CHEBI:43474"/>
        <dbReference type="ChEBI" id="CHEBI:58359"/>
        <dbReference type="ChEBI" id="CHEBI:78520"/>
        <dbReference type="ChEBI" id="CHEBI:78521"/>
        <dbReference type="ChEBI" id="CHEBI:456216"/>
    </reaction>
</comment>
<dbReference type="GO" id="GO:0050567">
    <property type="term" value="F:glutaminyl-tRNA synthase (glutamine-hydrolyzing) activity"/>
    <property type="evidence" value="ECO:0007669"/>
    <property type="project" value="UniProtKB-UniRule"/>
</dbReference>
<evidence type="ECO:0000256" key="11">
    <source>
        <dbReference type="HAMAP-Rule" id="MF_00121"/>
    </source>
</evidence>
<keyword evidence="7 11" id="KW-0648">Protein biosynthesis</keyword>
<dbReference type="Proteomes" id="UP000008037">
    <property type="component" value="Chromosome"/>
</dbReference>
<proteinExistence type="inferred from homology"/>
<dbReference type="InterPro" id="IPR003789">
    <property type="entry name" value="Asn/Gln_tRNA_amidoTrase-B-like"/>
</dbReference>
<evidence type="ECO:0000256" key="10">
    <source>
        <dbReference type="ARBA" id="ARBA00047913"/>
    </source>
</evidence>
<accession>K0IEL7</accession>
<dbReference type="GO" id="GO:0006412">
    <property type="term" value="P:translation"/>
    <property type="evidence" value="ECO:0007669"/>
    <property type="project" value="UniProtKB-UniRule"/>
</dbReference>
<dbReference type="NCBIfam" id="TIGR00133">
    <property type="entry name" value="gatB"/>
    <property type="match status" value="1"/>
</dbReference>
<gene>
    <name evidence="11 13" type="primary">gatB</name>
    <name evidence="13" type="ordered locus">Ngar_c02700</name>
</gene>
<dbReference type="Pfam" id="PF02637">
    <property type="entry name" value="GatB_Yqey"/>
    <property type="match status" value="1"/>
</dbReference>
<dbReference type="SMART" id="SM00845">
    <property type="entry name" value="GatB_Yqey"/>
    <property type="match status" value="1"/>
</dbReference>
<dbReference type="HOGENOM" id="CLU_019240_0_1_2"/>
<dbReference type="PANTHER" id="PTHR11659:SF0">
    <property type="entry name" value="GLUTAMYL-TRNA(GLN) AMIDOTRANSFERASE SUBUNIT B, MITOCHONDRIAL"/>
    <property type="match status" value="1"/>
</dbReference>
<dbReference type="InterPro" id="IPR004413">
    <property type="entry name" value="GatB"/>
</dbReference>
<evidence type="ECO:0000256" key="7">
    <source>
        <dbReference type="ARBA" id="ARBA00022917"/>
    </source>
</evidence>
<name>K0IEL7_NITGG</name>
<dbReference type="EC" id="6.3.5.-" evidence="11"/>
<dbReference type="InterPro" id="IPR017959">
    <property type="entry name" value="Asn/Gln-tRNA_amidoTrfase_suB/E"/>
</dbReference>
<reference evidence="13 14" key="1">
    <citation type="journal article" date="2012" name="Environ. Microbiol.">
        <title>The genome of the ammonia-oxidizing Candidatus Nitrososphaera gargensis: insights into metabolic versatility and environmental adaptations.</title>
        <authorList>
            <person name="Spang A."/>
            <person name="Poehlein A."/>
            <person name="Offre P."/>
            <person name="Zumbragel S."/>
            <person name="Haider S."/>
            <person name="Rychlik N."/>
            <person name="Nowka B."/>
            <person name="Schmeisser C."/>
            <person name="Lebedeva E.V."/>
            <person name="Rattei T."/>
            <person name="Bohm C."/>
            <person name="Schmid M."/>
            <person name="Galushko A."/>
            <person name="Hatzenpichler R."/>
            <person name="Weinmaier T."/>
            <person name="Daniel R."/>
            <person name="Schleper C."/>
            <person name="Spieck E."/>
            <person name="Streit W."/>
            <person name="Wagner M."/>
        </authorList>
    </citation>
    <scope>NUCLEOTIDE SEQUENCE [LARGE SCALE GENOMIC DNA]</scope>
    <source>
        <strain evidence="14">Ga9.2</strain>
    </source>
</reference>
<evidence type="ECO:0000259" key="12">
    <source>
        <dbReference type="SMART" id="SM00845"/>
    </source>
</evidence>
<evidence type="ECO:0000256" key="6">
    <source>
        <dbReference type="ARBA" id="ARBA00022840"/>
    </source>
</evidence>
<evidence type="ECO:0000256" key="4">
    <source>
        <dbReference type="ARBA" id="ARBA00022598"/>
    </source>
</evidence>
<dbReference type="PATRIC" id="fig|1237085.11.peg.264"/>
<dbReference type="GO" id="GO:0005524">
    <property type="term" value="F:ATP binding"/>
    <property type="evidence" value="ECO:0007669"/>
    <property type="project" value="UniProtKB-KW"/>
</dbReference>
<dbReference type="GeneID" id="13796446"/>
<evidence type="ECO:0000256" key="8">
    <source>
        <dbReference type="ARBA" id="ARBA00024799"/>
    </source>
</evidence>
<dbReference type="PANTHER" id="PTHR11659">
    <property type="entry name" value="GLUTAMYL-TRNA GLN AMIDOTRANSFERASE SUBUNIT B MITOCHONDRIAL AND PROKARYOTIC PET112-RELATED"/>
    <property type="match status" value="1"/>
</dbReference>
<dbReference type="AlphaFoldDB" id="K0IEL7"/>
<dbReference type="InParanoid" id="K0IEL7"/>
<comment type="similarity">
    <text evidence="1 11">Belongs to the GatB/GatE family. GatB subfamily.</text>
</comment>
<keyword evidence="5 11" id="KW-0547">Nucleotide-binding</keyword>
<dbReference type="NCBIfam" id="NF004014">
    <property type="entry name" value="PRK05477.1-4"/>
    <property type="match status" value="1"/>
</dbReference>
<dbReference type="EMBL" id="CP002408">
    <property type="protein sequence ID" value="AFU57218.1"/>
    <property type="molecule type" value="Genomic_DNA"/>
</dbReference>
<keyword evidence="14" id="KW-1185">Reference proteome</keyword>
<comment type="subunit">
    <text evidence="2 11">Heterotrimer of A, B and C subunits.</text>
</comment>
<dbReference type="InterPro" id="IPR017958">
    <property type="entry name" value="Gln-tRNA_amidoTrfase_suB_CS"/>
</dbReference>
<comment type="catalytic activity">
    <reaction evidence="9 11">
        <text>L-aspartyl-tRNA(Asn) + L-glutamine + ATP + H2O = L-asparaginyl-tRNA(Asn) + L-glutamate + ADP + phosphate + 2 H(+)</text>
        <dbReference type="Rhea" id="RHEA:14513"/>
        <dbReference type="Rhea" id="RHEA-COMP:9674"/>
        <dbReference type="Rhea" id="RHEA-COMP:9677"/>
        <dbReference type="ChEBI" id="CHEBI:15377"/>
        <dbReference type="ChEBI" id="CHEBI:15378"/>
        <dbReference type="ChEBI" id="CHEBI:29985"/>
        <dbReference type="ChEBI" id="CHEBI:30616"/>
        <dbReference type="ChEBI" id="CHEBI:43474"/>
        <dbReference type="ChEBI" id="CHEBI:58359"/>
        <dbReference type="ChEBI" id="CHEBI:78515"/>
        <dbReference type="ChEBI" id="CHEBI:78516"/>
        <dbReference type="ChEBI" id="CHEBI:456216"/>
    </reaction>
</comment>
<evidence type="ECO:0000256" key="3">
    <source>
        <dbReference type="ARBA" id="ARBA00016923"/>
    </source>
</evidence>
<evidence type="ECO:0000256" key="1">
    <source>
        <dbReference type="ARBA" id="ARBA00005306"/>
    </source>
</evidence>
<dbReference type="InterPro" id="IPR006075">
    <property type="entry name" value="Asn/Gln-tRNA_Trfase_suB/E_cat"/>
</dbReference>
<dbReference type="InterPro" id="IPR014746">
    <property type="entry name" value="Gln_synth/guanido_kin_cat_dom"/>
</dbReference>
<dbReference type="SUPFAM" id="SSF55931">
    <property type="entry name" value="Glutamine synthetase/guanido kinase"/>
    <property type="match status" value="1"/>
</dbReference>
<dbReference type="GO" id="GO:0070681">
    <property type="term" value="P:glutaminyl-tRNAGln biosynthesis via transamidation"/>
    <property type="evidence" value="ECO:0007669"/>
    <property type="project" value="TreeGrafter"/>
</dbReference>
<comment type="function">
    <text evidence="8 11">Allows the formation of correctly charged Asn-tRNA(Asn) or Gln-tRNA(Gln) through the transamidation of misacylated Asp-tRNA(Asn) or Glu-tRNA(Gln) in organisms which lack either or both of asparaginyl-tRNA or glutaminyl-tRNA synthetases. The reaction takes place in the presence of glutamine and ATP through an activated phospho-Asp-tRNA(Asn) or phospho-Glu-tRNA(Gln).</text>
</comment>
<keyword evidence="4 11" id="KW-0436">Ligase</keyword>
<evidence type="ECO:0000256" key="2">
    <source>
        <dbReference type="ARBA" id="ARBA00011123"/>
    </source>
</evidence>
<dbReference type="KEGG" id="nga:Ngar_c02700"/>
<keyword evidence="13" id="KW-0808">Transferase</keyword>
<evidence type="ECO:0000256" key="5">
    <source>
        <dbReference type="ARBA" id="ARBA00022741"/>
    </source>
</evidence>
<dbReference type="NCBIfam" id="NF004012">
    <property type="entry name" value="PRK05477.1-2"/>
    <property type="match status" value="1"/>
</dbReference>
<dbReference type="OrthoDB" id="52755at2157"/>
<feature type="domain" description="Asn/Gln amidotransferase" evidence="12">
    <location>
        <begin position="325"/>
        <end position="478"/>
    </location>
</feature>
<dbReference type="InterPro" id="IPR042114">
    <property type="entry name" value="GatB_C_1"/>
</dbReference>
<dbReference type="FunCoup" id="K0IEL7">
    <property type="interactions" value="122"/>
</dbReference>
<protein>
    <recommendedName>
        <fullName evidence="3 11">Aspartyl/glutamyl-tRNA(Asn/Gln) amidotransferase subunit B</fullName>
        <shortName evidence="11">Asp/Glu-ADT subunit B</shortName>
        <ecNumber evidence="11">6.3.5.-</ecNumber>
    </recommendedName>
</protein>
<evidence type="ECO:0000313" key="14">
    <source>
        <dbReference type="Proteomes" id="UP000008037"/>
    </source>
</evidence>
<dbReference type="Gene3D" id="1.10.10.410">
    <property type="match status" value="1"/>
</dbReference>
<dbReference type="SUPFAM" id="SSF89095">
    <property type="entry name" value="GatB/YqeY motif"/>
    <property type="match status" value="1"/>
</dbReference>
<dbReference type="Pfam" id="PF02934">
    <property type="entry name" value="GatB_N"/>
    <property type="match status" value="1"/>
</dbReference>
<dbReference type="GO" id="GO:0050566">
    <property type="term" value="F:asparaginyl-tRNA synthase (glutamine-hydrolyzing) activity"/>
    <property type="evidence" value="ECO:0007669"/>
    <property type="project" value="RHEA"/>
</dbReference>
<organism evidence="13 14">
    <name type="scientific">Nitrososphaera gargensis (strain Ga9.2)</name>
    <dbReference type="NCBI Taxonomy" id="1237085"/>
    <lineage>
        <taxon>Archaea</taxon>
        <taxon>Nitrososphaerota</taxon>
        <taxon>Nitrososphaeria</taxon>
        <taxon>Nitrososphaerales</taxon>
        <taxon>Nitrososphaeraceae</taxon>
        <taxon>Nitrososphaera</taxon>
    </lineage>
</organism>
<evidence type="ECO:0000313" key="13">
    <source>
        <dbReference type="EMBL" id="AFU57218.1"/>
    </source>
</evidence>
<dbReference type="Gene3D" id="1.10.150.380">
    <property type="entry name" value="GatB domain, N-terminal subdomain"/>
    <property type="match status" value="1"/>
</dbReference>